<dbReference type="OrthoDB" id="2968855at2"/>
<keyword evidence="1" id="KW-0812">Transmembrane</keyword>
<reference evidence="2 3" key="1">
    <citation type="journal article" date="2019" name="Int. J. Syst. Evol. Microbiol.">
        <title>Anaerobacillus alkaliphilus sp. nov., a novel alkaliphilic and moderately halophilic bacterium.</title>
        <authorList>
            <person name="Borsodi A.K."/>
            <person name="Aszalos J.M."/>
            <person name="Bihari P."/>
            <person name="Nagy I."/>
            <person name="Schumann P."/>
            <person name="Sproer C."/>
            <person name="Kovacs A.L."/>
            <person name="Boka K."/>
            <person name="Dobosy P."/>
            <person name="Ovari M."/>
            <person name="Szili-Kovacs T."/>
            <person name="Toth E."/>
        </authorList>
    </citation>
    <scope>NUCLEOTIDE SEQUENCE [LARGE SCALE GENOMIC DNA]</scope>
    <source>
        <strain evidence="2 3">B16-10</strain>
    </source>
</reference>
<organism evidence="2 3">
    <name type="scientific">Anaerobacillus alkaliphilus</name>
    <dbReference type="NCBI Taxonomy" id="1548597"/>
    <lineage>
        <taxon>Bacteria</taxon>
        <taxon>Bacillati</taxon>
        <taxon>Bacillota</taxon>
        <taxon>Bacilli</taxon>
        <taxon>Bacillales</taxon>
        <taxon>Bacillaceae</taxon>
        <taxon>Anaerobacillus</taxon>
    </lineage>
</organism>
<keyword evidence="1" id="KW-1133">Transmembrane helix</keyword>
<accession>A0A4Q0VY40</accession>
<evidence type="ECO:0000313" key="3">
    <source>
        <dbReference type="Proteomes" id="UP000290649"/>
    </source>
</evidence>
<feature type="transmembrane region" description="Helical" evidence="1">
    <location>
        <begin position="47"/>
        <end position="64"/>
    </location>
</feature>
<dbReference type="AlphaFoldDB" id="A0A4Q0VY40"/>
<dbReference type="RefSeq" id="WP_129076678.1">
    <property type="nucleotide sequence ID" value="NZ_QOUX01000001.1"/>
</dbReference>
<dbReference type="Proteomes" id="UP000290649">
    <property type="component" value="Unassembled WGS sequence"/>
</dbReference>
<proteinExistence type="predicted"/>
<comment type="caution">
    <text evidence="2">The sequence shown here is derived from an EMBL/GenBank/DDBJ whole genome shotgun (WGS) entry which is preliminary data.</text>
</comment>
<gene>
    <name evidence="2" type="ORF">DS745_02810</name>
</gene>
<dbReference type="InterPro" id="IPR045629">
    <property type="entry name" value="DUF6232"/>
</dbReference>
<protein>
    <submittedName>
        <fullName evidence="2">Uncharacterized protein</fullName>
    </submittedName>
</protein>
<evidence type="ECO:0000256" key="1">
    <source>
        <dbReference type="SAM" id="Phobius"/>
    </source>
</evidence>
<evidence type="ECO:0000313" key="2">
    <source>
        <dbReference type="EMBL" id="RXJ04332.1"/>
    </source>
</evidence>
<dbReference type="Pfam" id="PF19744">
    <property type="entry name" value="DUF6232"/>
    <property type="match status" value="1"/>
</dbReference>
<keyword evidence="1" id="KW-0472">Membrane</keyword>
<dbReference type="EMBL" id="QOUX01000001">
    <property type="protein sequence ID" value="RXJ04332.1"/>
    <property type="molecule type" value="Genomic_DNA"/>
</dbReference>
<name>A0A4Q0VY40_9BACI</name>
<sequence>MSDVIYFESEDGKIVVADDFVQIAHVTVKVNDLMSGEAYVGKPDQTINMALALVGIFCIFLGKIREGQLTDLIDINVLFTASNYFDLAGLIILLVTLLITLPQKEYYALQFRLKDGNKKRVILKDKQHYVNILEINKAINQALRYADYRRQSK</sequence>
<keyword evidence="3" id="KW-1185">Reference proteome</keyword>
<feature type="transmembrane region" description="Helical" evidence="1">
    <location>
        <begin position="84"/>
        <end position="102"/>
    </location>
</feature>